<gene>
    <name evidence="4" type="ORF">ERS852406_00365</name>
</gene>
<evidence type="ECO:0000313" key="4">
    <source>
        <dbReference type="EMBL" id="CUN56168.1"/>
    </source>
</evidence>
<keyword evidence="1" id="KW-0051">Antiviral defense</keyword>
<organism evidence="4 5">
    <name type="scientific">Fusicatenibacter saccharivorans</name>
    <dbReference type="NCBI Taxonomy" id="1150298"/>
    <lineage>
        <taxon>Bacteria</taxon>
        <taxon>Bacillati</taxon>
        <taxon>Bacillota</taxon>
        <taxon>Clostridia</taxon>
        <taxon>Lachnospirales</taxon>
        <taxon>Lachnospiraceae</taxon>
        <taxon>Fusicatenibacter</taxon>
    </lineage>
</organism>
<accession>A0A173Y0D3</accession>
<reference evidence="4 5" key="1">
    <citation type="submission" date="2015-09" db="EMBL/GenBank/DDBJ databases">
        <authorList>
            <consortium name="Pathogen Informatics"/>
        </authorList>
    </citation>
    <scope>NUCLEOTIDE SEQUENCE [LARGE SCALE GENOMIC DNA]</scope>
    <source>
        <strain evidence="4 5">2789STDY5608849</strain>
    </source>
</reference>
<dbReference type="RefSeq" id="WP_055226065.1">
    <property type="nucleotide sequence ID" value="NZ_CYYV01000002.1"/>
</dbReference>
<evidence type="ECO:0000313" key="5">
    <source>
        <dbReference type="Proteomes" id="UP000095706"/>
    </source>
</evidence>
<dbReference type="InterPro" id="IPR052216">
    <property type="entry name" value="CRISPR_Csm3_endoribonuclease"/>
</dbReference>
<evidence type="ECO:0000256" key="1">
    <source>
        <dbReference type="ARBA" id="ARBA00023118"/>
    </source>
</evidence>
<name>A0A173Y0D3_9FIRM</name>
<evidence type="ECO:0000256" key="2">
    <source>
        <dbReference type="SAM" id="Coils"/>
    </source>
</evidence>
<dbReference type="InterPro" id="IPR005537">
    <property type="entry name" value="RAMP_III_fam"/>
</dbReference>
<proteinExistence type="predicted"/>
<sequence length="709" mass="80361">MQLIIRLLSDLCTCSGDTHNSLVDTDVVYDENGIPYIPAKRIKGCIREVAQEMVELGIADAEMHEIFGKEGQQNSAFSLSNAYIENYEKVTAALKKCHHAELKSPQNVLNQYTYMRTQTAVNSETGTVQENSLRRIRVVKRGLVFTAECNWNRKVSFPELLGQAVSLVKHMGMSRTRGLGLVEMELIGLDKAQKETLESDRWQHVLLDKNQLYDHNQIKYTVRLRSAMICKSTQGNQAVTEDYIAGSKILGLIAGALKPEGYSRLLESGEVIVTNGYITNGEERCVPGQISLQKVKDQRYDSNGEMRIKDMLLTDPLEIRDKQMTPANIRYMDHTGTIEDVETEISYHHQRPSDKSVGRATGLDGSSFYQLAAISPGQNFCGYIYAGREQTKQIIEAVEAMGEVRMGYGRSSEFGEVDFTLDSVEKREEEHKIVRRAILTLGADVLLYNDQGMFTTDVRVLEKELCKMTGCRDLHLEKPYIQFNAIGGYNVTWQRRKPAVYALAKGSTFLLHSENGFDMGLLNGKFAGERVTEGFGELLAKEPAESSDVVVKKVRAEKPAERMVEIMSQDTTGILDGLLQKEFEKRLEQAVRENLKNENLFDQKQMDNMNAAIAKLRVLFGTEHSYENMKNEVREIEKESKNSLCTFLIERVDPEEIGKQVEAEMTEAYGSSFKNKLTEERLFKKVYRAYLAELKYFVKTNQKKGDNKE</sequence>
<dbReference type="PANTHER" id="PTHR35579">
    <property type="entry name" value="CRISPR SYSTEM CMS ENDORIBONUCLEASE CSM3"/>
    <property type="match status" value="1"/>
</dbReference>
<feature type="coiled-coil region" evidence="2">
    <location>
        <begin position="592"/>
        <end position="646"/>
    </location>
</feature>
<dbReference type="GO" id="GO:0051607">
    <property type="term" value="P:defense response to virus"/>
    <property type="evidence" value="ECO:0007669"/>
    <property type="project" value="UniProtKB-KW"/>
</dbReference>
<dbReference type="EMBL" id="CYYV01000002">
    <property type="protein sequence ID" value="CUN56168.1"/>
    <property type="molecule type" value="Genomic_DNA"/>
</dbReference>
<feature type="domain" description="CRISPR type III-associated protein" evidence="3">
    <location>
        <begin position="22"/>
        <end position="183"/>
    </location>
</feature>
<dbReference type="AlphaFoldDB" id="A0A173Y0D3"/>
<dbReference type="CDD" id="cd09726">
    <property type="entry name" value="RAMP_I_III"/>
    <property type="match status" value="1"/>
</dbReference>
<dbReference type="Pfam" id="PF03787">
    <property type="entry name" value="RAMPs"/>
    <property type="match status" value="1"/>
</dbReference>
<protein>
    <submittedName>
        <fullName evidence="4">CRISPR-associated RAMP protein, Csx10 family</fullName>
    </submittedName>
</protein>
<dbReference type="Proteomes" id="UP000095706">
    <property type="component" value="Unassembled WGS sequence"/>
</dbReference>
<dbReference type="PANTHER" id="PTHR35579:SF3">
    <property type="entry name" value="CRISPR SYSTEM CMS ENDORIBONUCLEASE CSM3"/>
    <property type="match status" value="1"/>
</dbReference>
<evidence type="ECO:0000259" key="3">
    <source>
        <dbReference type="Pfam" id="PF03787"/>
    </source>
</evidence>
<keyword evidence="2" id="KW-0175">Coiled coil</keyword>